<comment type="caution">
    <text evidence="4">The sequence shown here is derived from an EMBL/GenBank/DDBJ whole genome shotgun (WGS) entry which is preliminary data.</text>
</comment>
<keyword evidence="1" id="KW-0433">Leucine-rich repeat</keyword>
<keyword evidence="2" id="KW-0677">Repeat</keyword>
<evidence type="ECO:0000256" key="1">
    <source>
        <dbReference type="ARBA" id="ARBA00022614"/>
    </source>
</evidence>
<dbReference type="InterPro" id="IPR013210">
    <property type="entry name" value="LRR_N_plant-typ"/>
</dbReference>
<accession>A0AA87ZW94</accession>
<evidence type="ECO:0000259" key="3">
    <source>
        <dbReference type="Pfam" id="PF08263"/>
    </source>
</evidence>
<dbReference type="Pfam" id="PF08263">
    <property type="entry name" value="LRRNT_2"/>
    <property type="match status" value="1"/>
</dbReference>
<protein>
    <recommendedName>
        <fullName evidence="3">Leucine-rich repeat-containing N-terminal plant-type domain-containing protein</fullName>
    </recommendedName>
</protein>
<keyword evidence="5" id="KW-1185">Reference proteome</keyword>
<dbReference type="AlphaFoldDB" id="A0AA87ZW94"/>
<gene>
    <name evidence="4" type="ORF">TIFTF001_044922</name>
</gene>
<organism evidence="4 5">
    <name type="scientific">Ficus carica</name>
    <name type="common">Common fig</name>
    <dbReference type="NCBI Taxonomy" id="3494"/>
    <lineage>
        <taxon>Eukaryota</taxon>
        <taxon>Viridiplantae</taxon>
        <taxon>Streptophyta</taxon>
        <taxon>Embryophyta</taxon>
        <taxon>Tracheophyta</taxon>
        <taxon>Spermatophyta</taxon>
        <taxon>Magnoliopsida</taxon>
        <taxon>eudicotyledons</taxon>
        <taxon>Gunneridae</taxon>
        <taxon>Pentapetalae</taxon>
        <taxon>rosids</taxon>
        <taxon>fabids</taxon>
        <taxon>Rosales</taxon>
        <taxon>Moraceae</taxon>
        <taxon>Ficeae</taxon>
        <taxon>Ficus</taxon>
    </lineage>
</organism>
<dbReference type="EMBL" id="BTGU01003606">
    <property type="protein sequence ID" value="GMN34588.1"/>
    <property type="molecule type" value="Genomic_DNA"/>
</dbReference>
<name>A0AA87ZW94_FICCA</name>
<reference evidence="4" key="1">
    <citation type="submission" date="2023-07" db="EMBL/GenBank/DDBJ databases">
        <title>draft genome sequence of fig (Ficus carica).</title>
        <authorList>
            <person name="Takahashi T."/>
            <person name="Nishimura K."/>
        </authorList>
    </citation>
    <scope>NUCLEOTIDE SEQUENCE</scope>
</reference>
<evidence type="ECO:0000256" key="2">
    <source>
        <dbReference type="ARBA" id="ARBA00022737"/>
    </source>
</evidence>
<sequence>MTVMTIKEIPPPKIFLMTTILLVVFLLLMHPNFGLSTFVPNIRCIERERQALLKFKLGIEDDSGRLSSWGMKTQRKIAAIGKEFDAATKRGK</sequence>
<proteinExistence type="predicted"/>
<feature type="domain" description="Leucine-rich repeat-containing N-terminal plant-type" evidence="3">
    <location>
        <begin position="47"/>
        <end position="69"/>
    </location>
</feature>
<evidence type="ECO:0000313" key="4">
    <source>
        <dbReference type="EMBL" id="GMN34588.1"/>
    </source>
</evidence>
<dbReference type="Proteomes" id="UP001187192">
    <property type="component" value="Unassembled WGS sequence"/>
</dbReference>
<evidence type="ECO:0000313" key="5">
    <source>
        <dbReference type="Proteomes" id="UP001187192"/>
    </source>
</evidence>